<dbReference type="InterPro" id="IPR004840">
    <property type="entry name" value="Amino_acid_permease_CS"/>
</dbReference>
<dbReference type="OMA" id="WVFTHFT"/>
<evidence type="ECO:0000313" key="8">
    <source>
        <dbReference type="EMBL" id="UJO21991.1"/>
    </source>
</evidence>
<feature type="transmembrane region" description="Helical" evidence="7">
    <location>
        <begin position="59"/>
        <end position="75"/>
    </location>
</feature>
<dbReference type="PIRSF" id="PIRSF006060">
    <property type="entry name" value="AA_transporter"/>
    <property type="match status" value="1"/>
</dbReference>
<evidence type="ECO:0000256" key="5">
    <source>
        <dbReference type="ARBA" id="ARBA00023136"/>
    </source>
</evidence>
<dbReference type="PANTHER" id="PTHR45649:SF10">
    <property type="entry name" value="AMINO ACID TRANSPORTER (EUROFUNG)"/>
    <property type="match status" value="1"/>
</dbReference>
<feature type="transmembrane region" description="Helical" evidence="7">
    <location>
        <begin position="218"/>
        <end position="241"/>
    </location>
</feature>
<reference evidence="8" key="2">
    <citation type="journal article" date="2022" name="Microb. Genom.">
        <title>A chromosome-scale genome assembly of the tomato pathogen Cladosporium fulvum reveals a compartmentalized genome architecture and the presence of a dispensable chromosome.</title>
        <authorList>
            <person name="Zaccaron A.Z."/>
            <person name="Chen L.H."/>
            <person name="Samaras A."/>
            <person name="Stergiopoulos I."/>
        </authorList>
    </citation>
    <scope>NUCLEOTIDE SEQUENCE</scope>
    <source>
        <strain evidence="8">Race5_Kim</strain>
    </source>
</reference>
<keyword evidence="5 7" id="KW-0472">Membrane</keyword>
<dbReference type="PROSITE" id="PS00218">
    <property type="entry name" value="AMINO_ACID_PERMEASE_1"/>
    <property type="match status" value="1"/>
</dbReference>
<evidence type="ECO:0000256" key="6">
    <source>
        <dbReference type="SAM" id="MobiDB-lite"/>
    </source>
</evidence>
<reference evidence="8" key="1">
    <citation type="submission" date="2021-12" db="EMBL/GenBank/DDBJ databases">
        <authorList>
            <person name="Zaccaron A."/>
            <person name="Stergiopoulos I."/>
        </authorList>
    </citation>
    <scope>NUCLEOTIDE SEQUENCE</scope>
    <source>
        <strain evidence="8">Race5_Kim</strain>
    </source>
</reference>
<name>A0A9Q8PGH2_PASFU</name>
<gene>
    <name evidence="8" type="ORF">CLAFUR5_09701</name>
</gene>
<keyword evidence="2" id="KW-0813">Transport</keyword>
<evidence type="ECO:0000256" key="4">
    <source>
        <dbReference type="ARBA" id="ARBA00022989"/>
    </source>
</evidence>
<dbReference type="GeneID" id="71989579"/>
<dbReference type="RefSeq" id="XP_047766357.1">
    <property type="nucleotide sequence ID" value="XM_047908849.1"/>
</dbReference>
<dbReference type="EMBL" id="CP090171">
    <property type="protein sequence ID" value="UJO21991.1"/>
    <property type="molecule type" value="Genomic_DNA"/>
</dbReference>
<dbReference type="Pfam" id="PF13520">
    <property type="entry name" value="AA_permease_2"/>
    <property type="match status" value="1"/>
</dbReference>
<evidence type="ECO:0000256" key="1">
    <source>
        <dbReference type="ARBA" id="ARBA00004141"/>
    </source>
</evidence>
<evidence type="ECO:0000313" key="9">
    <source>
        <dbReference type="Proteomes" id="UP000756132"/>
    </source>
</evidence>
<dbReference type="Gene3D" id="1.20.1740.10">
    <property type="entry name" value="Amino acid/polyamine transporter I"/>
    <property type="match status" value="1"/>
</dbReference>
<dbReference type="GO" id="GO:0006865">
    <property type="term" value="P:amino acid transport"/>
    <property type="evidence" value="ECO:0007669"/>
    <property type="project" value="InterPro"/>
</dbReference>
<dbReference type="InterPro" id="IPR002293">
    <property type="entry name" value="AA/rel_permease1"/>
</dbReference>
<dbReference type="Proteomes" id="UP000756132">
    <property type="component" value="Chromosome 9"/>
</dbReference>
<feature type="transmembrane region" description="Helical" evidence="7">
    <location>
        <begin position="189"/>
        <end position="211"/>
    </location>
</feature>
<feature type="region of interest" description="Disordered" evidence="6">
    <location>
        <begin position="540"/>
        <end position="604"/>
    </location>
</feature>
<feature type="transmembrane region" description="Helical" evidence="7">
    <location>
        <begin position="478"/>
        <end position="499"/>
    </location>
</feature>
<dbReference type="GO" id="GO:0016020">
    <property type="term" value="C:membrane"/>
    <property type="evidence" value="ECO:0007669"/>
    <property type="project" value="UniProtKB-SubCell"/>
</dbReference>
<feature type="transmembrane region" description="Helical" evidence="7">
    <location>
        <begin position="304"/>
        <end position="324"/>
    </location>
</feature>
<accession>A0A9Q8PGH2</accession>
<feature type="transmembrane region" description="Helical" evidence="7">
    <location>
        <begin position="511"/>
        <end position="530"/>
    </location>
</feature>
<feature type="compositionally biased region" description="Basic and acidic residues" evidence="6">
    <location>
        <begin position="545"/>
        <end position="558"/>
    </location>
</feature>
<feature type="transmembrane region" description="Helical" evidence="7">
    <location>
        <begin position="358"/>
        <end position="377"/>
    </location>
</feature>
<feature type="compositionally biased region" description="Basic and acidic residues" evidence="6">
    <location>
        <begin position="569"/>
        <end position="580"/>
    </location>
</feature>
<dbReference type="GO" id="GO:0022857">
    <property type="term" value="F:transmembrane transporter activity"/>
    <property type="evidence" value="ECO:0007669"/>
    <property type="project" value="InterPro"/>
</dbReference>
<evidence type="ECO:0000256" key="2">
    <source>
        <dbReference type="ARBA" id="ARBA00022448"/>
    </source>
</evidence>
<keyword evidence="3 7" id="KW-0812">Transmembrane</keyword>
<feature type="transmembrane region" description="Helical" evidence="7">
    <location>
        <begin position="140"/>
        <end position="169"/>
    </location>
</feature>
<keyword evidence="9" id="KW-1185">Reference proteome</keyword>
<organism evidence="8 9">
    <name type="scientific">Passalora fulva</name>
    <name type="common">Tomato leaf mold</name>
    <name type="synonym">Cladosporium fulvum</name>
    <dbReference type="NCBI Taxonomy" id="5499"/>
    <lineage>
        <taxon>Eukaryota</taxon>
        <taxon>Fungi</taxon>
        <taxon>Dikarya</taxon>
        <taxon>Ascomycota</taxon>
        <taxon>Pezizomycotina</taxon>
        <taxon>Dothideomycetes</taxon>
        <taxon>Dothideomycetidae</taxon>
        <taxon>Mycosphaerellales</taxon>
        <taxon>Mycosphaerellaceae</taxon>
        <taxon>Fulvia</taxon>
    </lineage>
</organism>
<feature type="transmembrane region" description="Helical" evidence="7">
    <location>
        <begin position="434"/>
        <end position="457"/>
    </location>
</feature>
<protein>
    <recommendedName>
        <fullName evidence="10">Amino acid permease</fullName>
    </recommendedName>
</protein>
<dbReference type="PANTHER" id="PTHR45649">
    <property type="entry name" value="AMINO-ACID PERMEASE BAT1"/>
    <property type="match status" value="1"/>
</dbReference>
<feature type="transmembrane region" description="Helical" evidence="7">
    <location>
        <begin position="95"/>
        <end position="119"/>
    </location>
</feature>
<sequence length="604" mass="65342">MVPGYAATDSKSEKRATYTVDTKAELHPTLHEPTMVRLYDDDEALLARIGYKQELRREFTQWSTLSYAISVLGVLGSQPATYGVPISVGGPSTAIWAWSIGSVMAYLIASSVAELVSAYPTAGGMYFVTKHVVPEKHVAIWAWIIGWCNLLGQAAGVASIGYTIGQMILAAASMNSGLLGDSYTYSPESWHTVLVAIVALAIVGAICSITTKKLHQTIFWFAPFNICATIGICVSLLVLTSQKQGLASHNFVWLDVRDQSGWGSTGFSFMLGFLNVAWVMTDYDGTTHMSEETHDAAIRGPQSIQLAIIVSGILGLLLNITFTYCLTPNYVEDIVGSPTGLPVAQIFLNAGGQGGGTVMLLCVILVQFMTGVSAMLANARMVYAFARDEALPLSHWWSSIKELTGTPVYAVWFVVVFCGCLNLIGIGSTQTITAIFNLCAPCLDLSYIAVIFARLIYTTGNNPQVEFVPGPFKIPYGLGRIVNVIAILWVLTISVVLFFPPARPVTATNMNYAIVVAGIVALVSIAWYWIPTYGARGKYTGPRTQPDRIDDLPAERPDPPAYEATSSTEGHDATVRRHMDEEDIEPTDGTDSSGSEEENPKPSK</sequence>
<feature type="transmembrane region" description="Helical" evidence="7">
    <location>
        <begin position="408"/>
        <end position="428"/>
    </location>
</feature>
<evidence type="ECO:0000256" key="7">
    <source>
        <dbReference type="SAM" id="Phobius"/>
    </source>
</evidence>
<proteinExistence type="predicted"/>
<dbReference type="AlphaFoldDB" id="A0A9Q8PGH2"/>
<dbReference type="KEGG" id="ffu:CLAFUR5_09701"/>
<evidence type="ECO:0000256" key="3">
    <source>
        <dbReference type="ARBA" id="ARBA00022692"/>
    </source>
</evidence>
<feature type="transmembrane region" description="Helical" evidence="7">
    <location>
        <begin position="261"/>
        <end position="283"/>
    </location>
</feature>
<evidence type="ECO:0008006" key="10">
    <source>
        <dbReference type="Google" id="ProtNLM"/>
    </source>
</evidence>
<keyword evidence="4 7" id="KW-1133">Transmembrane helix</keyword>
<dbReference type="OrthoDB" id="10054429at2759"/>
<comment type="subcellular location">
    <subcellularLocation>
        <location evidence="1">Membrane</location>
        <topology evidence="1">Multi-pass membrane protein</topology>
    </subcellularLocation>
</comment>